<organism evidence="1 2">
    <name type="scientific">Bacillus chungangensis</name>
    <dbReference type="NCBI Taxonomy" id="587633"/>
    <lineage>
        <taxon>Bacteria</taxon>
        <taxon>Bacillati</taxon>
        <taxon>Bacillota</taxon>
        <taxon>Bacilli</taxon>
        <taxon>Bacillales</taxon>
        <taxon>Bacillaceae</taxon>
        <taxon>Bacillus</taxon>
    </lineage>
</organism>
<proteinExistence type="predicted"/>
<dbReference type="InterPro" id="IPR036249">
    <property type="entry name" value="Thioredoxin-like_sf"/>
</dbReference>
<reference evidence="1 2" key="1">
    <citation type="submission" date="2023-07" db="EMBL/GenBank/DDBJ databases">
        <title>Genomic Encyclopedia of Type Strains, Phase IV (KMG-IV): sequencing the most valuable type-strain genomes for metagenomic binning, comparative biology and taxonomic classification.</title>
        <authorList>
            <person name="Goeker M."/>
        </authorList>
    </citation>
    <scope>NUCLEOTIDE SEQUENCE [LARGE SCALE GENOMIC DNA]</scope>
    <source>
        <strain evidence="1 2">DSM 23837</strain>
    </source>
</reference>
<evidence type="ECO:0000313" key="2">
    <source>
        <dbReference type="Proteomes" id="UP001223586"/>
    </source>
</evidence>
<comment type="caution">
    <text evidence="1">The sequence shown here is derived from an EMBL/GenBank/DDBJ whole genome shotgun (WGS) entry which is preliminary data.</text>
</comment>
<dbReference type="SUPFAM" id="SSF52833">
    <property type="entry name" value="Thioredoxin-like"/>
    <property type="match status" value="1"/>
</dbReference>
<accession>A0ABT9WUP8</accession>
<dbReference type="Gene3D" id="3.40.30.10">
    <property type="entry name" value="Glutaredoxin"/>
    <property type="match status" value="1"/>
</dbReference>
<evidence type="ECO:0000313" key="1">
    <source>
        <dbReference type="EMBL" id="MDQ0177009.1"/>
    </source>
</evidence>
<name>A0ABT9WUP8_9BACI</name>
<dbReference type="RefSeq" id="WP_307230632.1">
    <property type="nucleotide sequence ID" value="NZ_JAUSTT010000017.1"/>
</dbReference>
<dbReference type="Proteomes" id="UP001223586">
    <property type="component" value="Unassembled WGS sequence"/>
</dbReference>
<keyword evidence="2" id="KW-1185">Reference proteome</keyword>
<sequence length="124" mass="14572">MKYLKVLCIMAMVLISGCEKREAVPINEGNKEQIIFFSNPENNLLETPYYDALIELKRQYPHVFIHMEVVNHRDRKDKYRQYHVSSLPALVIIFHNKTIVRIQGEAMKEDIIRSISKALDARNK</sequence>
<protein>
    <recommendedName>
        <fullName evidence="3">Small peptidoglycan-associated lipoprotein</fullName>
    </recommendedName>
</protein>
<dbReference type="EMBL" id="JAUSTT010000017">
    <property type="protein sequence ID" value="MDQ0177009.1"/>
    <property type="molecule type" value="Genomic_DNA"/>
</dbReference>
<gene>
    <name evidence="1" type="ORF">J2S08_002888</name>
</gene>
<evidence type="ECO:0008006" key="3">
    <source>
        <dbReference type="Google" id="ProtNLM"/>
    </source>
</evidence>
<dbReference type="PROSITE" id="PS51257">
    <property type="entry name" value="PROKAR_LIPOPROTEIN"/>
    <property type="match status" value="1"/>
</dbReference>